<evidence type="ECO:0000313" key="4">
    <source>
        <dbReference type="Proteomes" id="UP000423413"/>
    </source>
</evidence>
<dbReference type="Proteomes" id="UP000423413">
    <property type="component" value="Chromosome"/>
</dbReference>
<name>A0AAE6QK98_9PSED</name>
<organism evidence="3 4">
    <name type="scientific">Pseudomonas coronafaciens pv. coronafaciens</name>
    <dbReference type="NCBI Taxonomy" id="235275"/>
    <lineage>
        <taxon>Bacteria</taxon>
        <taxon>Pseudomonadati</taxon>
        <taxon>Pseudomonadota</taxon>
        <taxon>Gammaproteobacteria</taxon>
        <taxon>Pseudomonadales</taxon>
        <taxon>Pseudomonadaceae</taxon>
        <taxon>Pseudomonas</taxon>
        <taxon>Pseudomonas coronafaciens</taxon>
    </lineage>
</organism>
<evidence type="ECO:0000313" key="3">
    <source>
        <dbReference type="EMBL" id="QGT84259.1"/>
    </source>
</evidence>
<feature type="region of interest" description="Disordered" evidence="1">
    <location>
        <begin position="58"/>
        <end position="77"/>
    </location>
</feature>
<sequence>MNSVTKKSALKVLALTAITVITLQGTAFATEAKHAALSTAVQGADKYRAVSSKALPLQARNNGKRPRDCTSDGSICW</sequence>
<accession>A0AAE6QK98</accession>
<reference evidence="3 4" key="1">
    <citation type="submission" date="2019-11" db="EMBL/GenBank/DDBJ databases">
        <title>Complete genome sequence of Pseudomonas syringae pv. coronafaciens isolate B19001 originated in imported oat cereal.</title>
        <authorList>
            <person name="Kim S.M."/>
            <person name="Lee B.C."/>
            <person name="Seo S.J."/>
            <person name="Lee J.E."/>
            <person name="Choi N.J."/>
            <person name="Park J.H."/>
        </authorList>
    </citation>
    <scope>NUCLEOTIDE SEQUENCE [LARGE SCALE GENOMIC DNA]</scope>
    <source>
        <strain evidence="3 4">B19001</strain>
    </source>
</reference>
<feature type="chain" id="PRO_5041995856" evidence="2">
    <location>
        <begin position="30"/>
        <end position="77"/>
    </location>
</feature>
<gene>
    <name evidence="3" type="ORF">GMO17_25455</name>
</gene>
<dbReference type="RefSeq" id="WP_147458962.1">
    <property type="nucleotide sequence ID" value="NZ_CP046441.1"/>
</dbReference>
<proteinExistence type="predicted"/>
<evidence type="ECO:0000256" key="1">
    <source>
        <dbReference type="SAM" id="MobiDB-lite"/>
    </source>
</evidence>
<feature type="signal peptide" evidence="2">
    <location>
        <begin position="1"/>
        <end position="29"/>
    </location>
</feature>
<evidence type="ECO:0000256" key="2">
    <source>
        <dbReference type="SAM" id="SignalP"/>
    </source>
</evidence>
<keyword evidence="2" id="KW-0732">Signal</keyword>
<protein>
    <submittedName>
        <fullName evidence="3">Uncharacterized protein</fullName>
    </submittedName>
</protein>
<dbReference type="EMBL" id="CP046441">
    <property type="protein sequence ID" value="QGT84259.1"/>
    <property type="molecule type" value="Genomic_DNA"/>
</dbReference>
<dbReference type="AlphaFoldDB" id="A0AAE6QK98"/>